<keyword evidence="4" id="KW-1185">Reference proteome</keyword>
<dbReference type="RefSeq" id="WP_071060865.1">
    <property type="nucleotide sequence ID" value="NZ_MKIE01000001.1"/>
</dbReference>
<gene>
    <name evidence="3" type="primary">fldC_1</name>
    <name evidence="3" type="ORF">EUAN_02720</name>
</gene>
<accession>A0A1S1VA15</accession>
<evidence type="ECO:0000313" key="4">
    <source>
        <dbReference type="Proteomes" id="UP000180254"/>
    </source>
</evidence>
<organism evidence="3 4">
    <name type="scientific">Andreesenia angusta</name>
    <dbReference type="NCBI Taxonomy" id="39480"/>
    <lineage>
        <taxon>Bacteria</taxon>
        <taxon>Bacillati</taxon>
        <taxon>Bacillota</taxon>
        <taxon>Tissierellia</taxon>
        <taxon>Tissierellales</taxon>
        <taxon>Gottschalkiaceae</taxon>
        <taxon>Andreesenia</taxon>
    </lineage>
</organism>
<keyword evidence="3" id="KW-0456">Lyase</keyword>
<evidence type="ECO:0000313" key="3">
    <source>
        <dbReference type="EMBL" id="OHW63408.1"/>
    </source>
</evidence>
<dbReference type="NCBIfam" id="NF040772">
    <property type="entry name" value="double_cubane"/>
    <property type="match status" value="1"/>
</dbReference>
<sequence length="382" mass="42732">MTKLPANFEEFSENKKQSFIDIKNLKDSGHSIVGIFCAYTPVEVMDAVGAISVSLCGTDEAPIPSAEAHLPRNLCPLVKSSYGHALDDSCPYFYFSDLIIGETTCDGKKKMYELLGKIKTTHVMQLPNDYESAASLELWKSELDSLVDFIEAKLDVSITDDDLRRAIYARNKFRDSLKSFHELGRLIPPPISGYEMLQVLNGAGFSPDKLAQARNIERFKEHILDEYDMGLSSIPADRKRILITGSPIGGATEKIISTIEEFGGTVVCFETCGGIKSVYENVREDIHPVDALAEKYLGIPCSCMHNNKKRFELLDELVDDYSVDGVIEVVLQSCHTYNIESYSVKRFVESEKEVPYLHLETDYSSVDSGQLQTRISAFLEML</sequence>
<dbReference type="Pfam" id="PF06050">
    <property type="entry name" value="HGD-D"/>
    <property type="match status" value="1"/>
</dbReference>
<comment type="caution">
    <text evidence="3">The sequence shown here is derived from an EMBL/GenBank/DDBJ whole genome shotgun (WGS) entry which is preliminary data.</text>
</comment>
<dbReference type="InterPro" id="IPR010327">
    <property type="entry name" value="FldB/FldC_alpha/beta"/>
</dbReference>
<dbReference type="PANTHER" id="PTHR30548">
    <property type="entry name" value="2-HYDROXYGLUTARYL-COA DEHYDRATASE, D-COMPONENT-RELATED"/>
    <property type="match status" value="1"/>
</dbReference>
<evidence type="ECO:0000256" key="1">
    <source>
        <dbReference type="ARBA" id="ARBA00001966"/>
    </source>
</evidence>
<dbReference type="AlphaFoldDB" id="A0A1S1VA15"/>
<evidence type="ECO:0000256" key="2">
    <source>
        <dbReference type="ARBA" id="ARBA00005806"/>
    </source>
</evidence>
<dbReference type="EMBL" id="MKIE01000001">
    <property type="protein sequence ID" value="OHW63408.1"/>
    <property type="molecule type" value="Genomic_DNA"/>
</dbReference>
<dbReference type="GO" id="GO:0016836">
    <property type="term" value="F:hydro-lyase activity"/>
    <property type="evidence" value="ECO:0007669"/>
    <property type="project" value="UniProtKB-ARBA"/>
</dbReference>
<dbReference type="PANTHER" id="PTHR30548:SF6">
    <property type="entry name" value="DEHYDRATASE SUBUNIT YJIM-RELATED"/>
    <property type="match status" value="1"/>
</dbReference>
<protein>
    <submittedName>
        <fullName evidence="3">R-phenyllactate dehydratase beta subunit</fullName>
        <ecNumber evidence="3">4.2.1.-</ecNumber>
    </submittedName>
</protein>
<name>A0A1S1VA15_9FIRM</name>
<dbReference type="EC" id="4.2.1.-" evidence="3"/>
<comment type="cofactor">
    <cofactor evidence="1">
        <name>[4Fe-4S] cluster</name>
        <dbReference type="ChEBI" id="CHEBI:49883"/>
    </cofactor>
</comment>
<reference evidence="3 4" key="1">
    <citation type="submission" date="2016-09" db="EMBL/GenBank/DDBJ databases">
        <title>Genome sequence of Eubacterium angustum.</title>
        <authorList>
            <person name="Poehlein A."/>
            <person name="Daniel R."/>
        </authorList>
    </citation>
    <scope>NUCLEOTIDE SEQUENCE [LARGE SCALE GENOMIC DNA]</scope>
    <source>
        <strain evidence="3 4">DSM 1989</strain>
    </source>
</reference>
<dbReference type="Proteomes" id="UP000180254">
    <property type="component" value="Unassembled WGS sequence"/>
</dbReference>
<proteinExistence type="inferred from homology"/>
<dbReference type="Gene3D" id="1.20.1270.370">
    <property type="match status" value="1"/>
</dbReference>
<dbReference type="InterPro" id="IPR047678">
    <property type="entry name" value="YjiM-like"/>
</dbReference>
<comment type="similarity">
    <text evidence="2">Belongs to the FldB/FldC dehydratase alpha/beta subunit family.</text>
</comment>
<dbReference type="STRING" id="39480.EUAN_02720"/>
<dbReference type="Gene3D" id="3.40.50.11900">
    <property type="match status" value="1"/>
</dbReference>
<dbReference type="OrthoDB" id="9810278at2"/>
<dbReference type="Gene3D" id="3.40.50.11890">
    <property type="match status" value="1"/>
</dbReference>